<organism evidence="4 5">
    <name type="scientific">Syncephalastrum racemosum</name>
    <name type="common">Filamentous fungus</name>
    <dbReference type="NCBI Taxonomy" id="13706"/>
    <lineage>
        <taxon>Eukaryota</taxon>
        <taxon>Fungi</taxon>
        <taxon>Fungi incertae sedis</taxon>
        <taxon>Mucoromycota</taxon>
        <taxon>Mucoromycotina</taxon>
        <taxon>Mucoromycetes</taxon>
        <taxon>Mucorales</taxon>
        <taxon>Syncephalastraceae</taxon>
        <taxon>Syncephalastrum</taxon>
    </lineage>
</organism>
<dbReference type="Pfam" id="PF00651">
    <property type="entry name" value="BTB"/>
    <property type="match status" value="2"/>
</dbReference>
<evidence type="ECO:0000259" key="2">
    <source>
        <dbReference type="PROSITE" id="PS50097"/>
    </source>
</evidence>
<dbReference type="InterPro" id="IPR036859">
    <property type="entry name" value="CAP-Gly_dom_sf"/>
</dbReference>
<evidence type="ECO:0000313" key="5">
    <source>
        <dbReference type="Proteomes" id="UP000242180"/>
    </source>
</evidence>
<sequence>MFAAPPQLLKASLHTLLDHSEEYVADICFVFPEAQIKAHRALLLARVPESFRNRYIPDLTTAETVDIHDVIPYQVFCPLLRYWYTAEFYAHTTTSESGADRTAADQLTTTTRNEIEALEQHLGTCLLPVRHQDTINNSTADWDQLLADLDSLWDQAEASDVTVTLLQPGEQTKKKQHQPSSSGPIPSILFTQPDDAAMLAAAAAASPGPTSASFPVHRFILAARSPYFYAMFCGQFSESSSPSVHLPSDLFNPVSAQVILRYFYTDRLQVPELPGSAKLGTLQRRLSHKKYSLRVLQQVFSAADYLGHSDTVGMAVLHEMASICHRFKCACTECAVLLPAMLWFADKQAATVPAFRPALINLYADPVHSIAPLWSQKPFAVLVGSIVSADTPTDDDSKKESNMTAELSRITLNNITKHNAIHALHSLHLCLSQIRSANPFPTWSTPTLEFIQPILQQTVQMISRNFDFYCVEYPILVSCVDNIGFGFSVDFLEFLLTRVLEDGIRDANAGVLYQGIVRDLVGRQEIVRNVAVDGVLVMARQKCAVYLARRWVQTKAENGFKAIDKDVLRQLSEDIGVPYRALTKPIESDFAAMFGFKPKYKGKLITEEKKPQRHSRRLSLSSLRPQRSNGALKEAARAAAATEEMRMTRTRSLSNEAMPRPVISETLSAENINKLSSAGRSSQPLIHMLSLESEARRQRQEGEDGRASAPPLSQQQRRDSPSRQPRPQSLADVLLPMDYLNPGHAPPGNRQHSTMTHTNVDDAPRPSRLKFELPETPLRAKSPVQKPFLVPANASSSNTSGRVKRTKSPKRSRWGIGGGGSISDASDDEELLVTKVTPVIGAKVELLRRPLPTKGVIKYIGTVNFAKGIWVGVELESRLGKSDGMVDNRRYFRTDPQRAVFVKVDDFKIISLPTASDTPQQRQQQQQRRQLPPLAPSHLSSNAPIQPASALTI</sequence>
<dbReference type="Pfam" id="PF01302">
    <property type="entry name" value="CAP_GLY"/>
    <property type="match status" value="1"/>
</dbReference>
<feature type="compositionally biased region" description="Basic and acidic residues" evidence="1">
    <location>
        <begin position="695"/>
        <end position="706"/>
    </location>
</feature>
<reference evidence="4 5" key="1">
    <citation type="submission" date="2016-07" db="EMBL/GenBank/DDBJ databases">
        <title>Pervasive Adenine N6-methylation of Active Genes in Fungi.</title>
        <authorList>
            <consortium name="DOE Joint Genome Institute"/>
            <person name="Mondo S.J."/>
            <person name="Dannebaum R.O."/>
            <person name="Kuo R.C."/>
            <person name="Labutti K."/>
            <person name="Haridas S."/>
            <person name="Kuo A."/>
            <person name="Salamov A."/>
            <person name="Ahrendt S.R."/>
            <person name="Lipzen A."/>
            <person name="Sullivan W."/>
            <person name="Andreopoulos W.B."/>
            <person name="Clum A."/>
            <person name="Lindquist E."/>
            <person name="Daum C."/>
            <person name="Ramamoorthy G.K."/>
            <person name="Gryganskyi A."/>
            <person name="Culley D."/>
            <person name="Magnuson J.K."/>
            <person name="James T.Y."/>
            <person name="O'Malley M.A."/>
            <person name="Stajich J.E."/>
            <person name="Spatafora J.W."/>
            <person name="Visel A."/>
            <person name="Grigoriev I.V."/>
        </authorList>
    </citation>
    <scope>NUCLEOTIDE SEQUENCE [LARGE SCALE GENOMIC DNA]</scope>
    <source>
        <strain evidence="4 5">NRRL 2496</strain>
    </source>
</reference>
<accession>A0A1X2HGH4</accession>
<feature type="compositionally biased region" description="Low complexity" evidence="1">
    <location>
        <begin position="920"/>
        <end position="930"/>
    </location>
</feature>
<dbReference type="Gene3D" id="2.30.30.190">
    <property type="entry name" value="CAP Gly-rich-like domain"/>
    <property type="match status" value="1"/>
</dbReference>
<dbReference type="InterPro" id="IPR011333">
    <property type="entry name" value="SKP1/BTB/POZ_sf"/>
</dbReference>
<dbReference type="PANTHER" id="PTHR24413">
    <property type="entry name" value="SPECKLE-TYPE POZ PROTEIN"/>
    <property type="match status" value="1"/>
</dbReference>
<feature type="region of interest" description="Disordered" evidence="1">
    <location>
        <begin position="607"/>
        <end position="661"/>
    </location>
</feature>
<feature type="compositionally biased region" description="Low complexity" evidence="1">
    <location>
        <begin position="618"/>
        <end position="628"/>
    </location>
</feature>
<proteinExistence type="predicted"/>
<feature type="compositionally biased region" description="Basic and acidic residues" evidence="1">
    <location>
        <begin position="759"/>
        <end position="768"/>
    </location>
</feature>
<dbReference type="Proteomes" id="UP000242180">
    <property type="component" value="Unassembled WGS sequence"/>
</dbReference>
<dbReference type="AlphaFoldDB" id="A0A1X2HGH4"/>
<dbReference type="SMART" id="SM00225">
    <property type="entry name" value="BTB"/>
    <property type="match status" value="1"/>
</dbReference>
<name>A0A1X2HGH4_SYNRA</name>
<dbReference type="CDD" id="cd18186">
    <property type="entry name" value="BTB_POZ_ZBTB_KLHL-like"/>
    <property type="match status" value="1"/>
</dbReference>
<dbReference type="SUPFAM" id="SSF54695">
    <property type="entry name" value="POZ domain"/>
    <property type="match status" value="2"/>
</dbReference>
<feature type="domain" description="CAP-Gly" evidence="3">
    <location>
        <begin position="861"/>
        <end position="903"/>
    </location>
</feature>
<protein>
    <recommendedName>
        <fullName evidence="6">CAP-Gly domain-containing protein</fullName>
    </recommendedName>
</protein>
<dbReference type="STRING" id="13706.A0A1X2HGH4"/>
<dbReference type="InParanoid" id="A0A1X2HGH4"/>
<feature type="compositionally biased region" description="Polar residues" evidence="1">
    <location>
        <begin position="938"/>
        <end position="953"/>
    </location>
</feature>
<feature type="region of interest" description="Disordered" evidence="1">
    <location>
        <begin position="695"/>
        <end position="768"/>
    </location>
</feature>
<dbReference type="PROSITE" id="PS50245">
    <property type="entry name" value="CAP_GLY_2"/>
    <property type="match status" value="1"/>
</dbReference>
<dbReference type="PROSITE" id="PS50097">
    <property type="entry name" value="BTB"/>
    <property type="match status" value="2"/>
</dbReference>
<dbReference type="SUPFAM" id="SSF74924">
    <property type="entry name" value="Cap-Gly domain"/>
    <property type="match status" value="1"/>
</dbReference>
<evidence type="ECO:0008006" key="6">
    <source>
        <dbReference type="Google" id="ProtNLM"/>
    </source>
</evidence>
<feature type="compositionally biased region" description="Basic residues" evidence="1">
    <location>
        <begin position="802"/>
        <end position="813"/>
    </location>
</feature>
<dbReference type="OrthoDB" id="2130750at2759"/>
<dbReference type="InterPro" id="IPR000938">
    <property type="entry name" value="CAP-Gly_domain"/>
</dbReference>
<evidence type="ECO:0000313" key="4">
    <source>
        <dbReference type="EMBL" id="ORY97999.1"/>
    </source>
</evidence>
<dbReference type="EMBL" id="MCGN01000004">
    <property type="protein sequence ID" value="ORY97999.1"/>
    <property type="molecule type" value="Genomic_DNA"/>
</dbReference>
<keyword evidence="5" id="KW-1185">Reference proteome</keyword>
<comment type="caution">
    <text evidence="4">The sequence shown here is derived from an EMBL/GenBank/DDBJ whole genome shotgun (WGS) entry which is preliminary data.</text>
</comment>
<gene>
    <name evidence="4" type="ORF">BCR43DRAFT_490704</name>
</gene>
<feature type="region of interest" description="Disordered" evidence="1">
    <location>
        <begin position="789"/>
        <end position="820"/>
    </location>
</feature>
<feature type="domain" description="BTB" evidence="2">
    <location>
        <begin position="194"/>
        <end position="272"/>
    </location>
</feature>
<evidence type="ECO:0000256" key="1">
    <source>
        <dbReference type="SAM" id="MobiDB-lite"/>
    </source>
</evidence>
<dbReference type="Gene3D" id="3.30.710.10">
    <property type="entry name" value="Potassium Channel Kv1.1, Chain A"/>
    <property type="match status" value="2"/>
</dbReference>
<dbReference type="SMART" id="SM01052">
    <property type="entry name" value="CAP_GLY"/>
    <property type="match status" value="1"/>
</dbReference>
<dbReference type="InterPro" id="IPR000210">
    <property type="entry name" value="BTB/POZ_dom"/>
</dbReference>
<feature type="region of interest" description="Disordered" evidence="1">
    <location>
        <begin position="913"/>
        <end position="953"/>
    </location>
</feature>
<evidence type="ECO:0000259" key="3">
    <source>
        <dbReference type="PROSITE" id="PS50245"/>
    </source>
</evidence>
<feature type="domain" description="BTB" evidence="2">
    <location>
        <begin position="25"/>
        <end position="92"/>
    </location>
</feature>